<organism evidence="1 2">
    <name type="scientific">Geothrix oryzae</name>
    <dbReference type="NCBI Taxonomy" id="2927975"/>
    <lineage>
        <taxon>Bacteria</taxon>
        <taxon>Pseudomonadati</taxon>
        <taxon>Acidobacteriota</taxon>
        <taxon>Holophagae</taxon>
        <taxon>Holophagales</taxon>
        <taxon>Holophagaceae</taxon>
        <taxon>Geothrix</taxon>
    </lineage>
</organism>
<protein>
    <submittedName>
        <fullName evidence="1">Aspartyl-tRNA amidotransferase subunit B</fullName>
    </submittedName>
</protein>
<sequence>MLNRLQADLKTAMLARDAPRTQVLRMALAAYKNEAVAKGLGPQGTLAEADALAVLKRLVKSREDSVAQFEKVGQTDRAAQERAEIELLKPYLPAMLEGPALEAAVRAAIAQTGATAKKDMGLVMKALQAAHGGAFDGKAASALVQGLLA</sequence>
<dbReference type="InterPro" id="IPR023168">
    <property type="entry name" value="GatB_Yqey_C_2"/>
</dbReference>
<dbReference type="InterPro" id="IPR042184">
    <property type="entry name" value="YqeY/Aim41_N"/>
</dbReference>
<keyword evidence="2" id="KW-1185">Reference proteome</keyword>
<dbReference type="InterPro" id="IPR003789">
    <property type="entry name" value="Asn/Gln_tRNA_amidoTrase-B-like"/>
</dbReference>
<dbReference type="Gene3D" id="1.10.1510.10">
    <property type="entry name" value="Uncharacterised protein YqeY/AIM41 PF09424, N-terminal domain"/>
    <property type="match status" value="1"/>
</dbReference>
<evidence type="ECO:0000313" key="2">
    <source>
        <dbReference type="Proteomes" id="UP001242010"/>
    </source>
</evidence>
<evidence type="ECO:0000313" key="1">
    <source>
        <dbReference type="EMBL" id="BDU69631.1"/>
    </source>
</evidence>
<dbReference type="Pfam" id="PF09424">
    <property type="entry name" value="YqeY"/>
    <property type="match status" value="1"/>
</dbReference>
<name>A0ABM8DRI3_9BACT</name>
<accession>A0ABM8DRI3</accession>
<dbReference type="EMBL" id="AP027079">
    <property type="protein sequence ID" value="BDU69631.1"/>
    <property type="molecule type" value="Genomic_DNA"/>
</dbReference>
<dbReference type="Gene3D" id="1.10.10.410">
    <property type="match status" value="1"/>
</dbReference>
<dbReference type="Proteomes" id="UP001242010">
    <property type="component" value="Chromosome"/>
</dbReference>
<dbReference type="PANTHER" id="PTHR28055:SF1">
    <property type="entry name" value="ALTERED INHERITANCE OF MITOCHONDRIA PROTEIN 41, MITOCHONDRIAL"/>
    <property type="match status" value="1"/>
</dbReference>
<dbReference type="PANTHER" id="PTHR28055">
    <property type="entry name" value="ALTERED INHERITANCE OF MITOCHONDRIA PROTEIN 41, MITOCHONDRIAL"/>
    <property type="match status" value="1"/>
</dbReference>
<dbReference type="InterPro" id="IPR019004">
    <property type="entry name" value="YqeY/Aim41"/>
</dbReference>
<proteinExistence type="predicted"/>
<dbReference type="SUPFAM" id="SSF89095">
    <property type="entry name" value="GatB/YqeY motif"/>
    <property type="match status" value="1"/>
</dbReference>
<gene>
    <name evidence="1" type="ORF">GETHOR_17320</name>
</gene>
<reference evidence="2" key="1">
    <citation type="journal article" date="2023" name="Int. J. Syst. Evol. Microbiol.">
        <title>Mesoterricola silvestris gen. nov., sp. nov., Mesoterricola sediminis sp. nov., Geothrix oryzae sp. nov., Geothrix edaphica sp. nov., Geothrix rubra sp. nov., and Geothrix limicola sp. nov., six novel members of Acidobacteriota isolated from soils.</title>
        <authorList>
            <person name="Itoh H."/>
            <person name="Sugisawa Y."/>
            <person name="Mise K."/>
            <person name="Xu Z."/>
            <person name="Kuniyasu M."/>
            <person name="Ushijima N."/>
            <person name="Kawano K."/>
            <person name="Kobayashi E."/>
            <person name="Shiratori Y."/>
            <person name="Masuda Y."/>
            <person name="Senoo K."/>
        </authorList>
    </citation>
    <scope>NUCLEOTIDE SEQUENCE [LARGE SCALE GENOMIC DNA]</scope>
    <source>
        <strain evidence="2">Red222</strain>
    </source>
</reference>
<dbReference type="RefSeq" id="WP_286353354.1">
    <property type="nucleotide sequence ID" value="NZ_AP027079.1"/>
</dbReference>